<reference evidence="2 4" key="1">
    <citation type="journal article" date="2014" name="Genome Announc.">
        <title>Draft Genome Sequence of Bacillus alcalophilus AV1934, a Classic Alkaliphile Isolated from Human Feces in 1934.</title>
        <authorList>
            <person name="Attie O."/>
            <person name="Jayaprakash A."/>
            <person name="Shah H."/>
            <person name="Paulsen I.T."/>
            <person name="Morino M."/>
            <person name="Takahashi Y."/>
            <person name="Narumi I."/>
            <person name="Sachidanandam R."/>
            <person name="Satoh K."/>
            <person name="Ito M."/>
            <person name="Krulwich T.A."/>
        </authorList>
    </citation>
    <scope>NUCLEOTIDE SEQUENCE [LARGE SCALE GENOMIC DNA]</scope>
    <source>
        <strain evidence="2 4">AV1934</strain>
    </source>
</reference>
<evidence type="ECO:0000256" key="1">
    <source>
        <dbReference type="SAM" id="Phobius"/>
    </source>
</evidence>
<accession>A0A094WFA1</accession>
<comment type="caution">
    <text evidence="2">The sequence shown here is derived from an EMBL/GenBank/DDBJ whole genome shotgun (WGS) entry which is preliminary data.</text>
</comment>
<gene>
    <name evidence="3" type="ORF">AJ85_12715</name>
    <name evidence="2" type="ORF">BALCAV_0216220</name>
</gene>
<keyword evidence="4" id="KW-1185">Reference proteome</keyword>
<keyword evidence="1" id="KW-0812">Transmembrane</keyword>
<reference evidence="3 5" key="2">
    <citation type="submission" date="2014-01" db="EMBL/GenBank/DDBJ databases">
        <title>Draft genome sequencing of Bacillus alcalophilus CGMCC 1.3604.</title>
        <authorList>
            <person name="Yang J."/>
            <person name="Diao L."/>
            <person name="Yang S."/>
        </authorList>
    </citation>
    <scope>NUCLEOTIDE SEQUENCE [LARGE SCALE GENOMIC DNA]</scope>
    <source>
        <strain evidence="3 5">CGMCC 1.3604</strain>
    </source>
</reference>
<evidence type="ECO:0000313" key="5">
    <source>
        <dbReference type="Proteomes" id="UP000297014"/>
    </source>
</evidence>
<sequence length="62" mass="7290">MREEQEDTVLLEQESLTEIKKEHAQKTRAPKKGFKYFLLHKTPYILFALAVLLLGGYHFLVK</sequence>
<dbReference type="EMBL" id="JALP01000172">
    <property type="protein sequence ID" value="THG90131.1"/>
    <property type="molecule type" value="Genomic_DNA"/>
</dbReference>
<keyword evidence="1" id="KW-0472">Membrane</keyword>
<protein>
    <submittedName>
        <fullName evidence="2">Uncharacterized protein</fullName>
    </submittedName>
</protein>
<evidence type="ECO:0000313" key="3">
    <source>
        <dbReference type="EMBL" id="THG90131.1"/>
    </source>
</evidence>
<dbReference type="EMBL" id="ALPT02000061">
    <property type="protein sequence ID" value="KGA96439.1"/>
    <property type="molecule type" value="Genomic_DNA"/>
</dbReference>
<organism evidence="2 4">
    <name type="scientific">Alkalihalobacillus alcalophilus ATCC 27647 = CGMCC 1.3604</name>
    <dbReference type="NCBI Taxonomy" id="1218173"/>
    <lineage>
        <taxon>Bacteria</taxon>
        <taxon>Bacillati</taxon>
        <taxon>Bacillota</taxon>
        <taxon>Bacilli</taxon>
        <taxon>Bacillales</taxon>
        <taxon>Bacillaceae</taxon>
        <taxon>Alkalihalobacillus</taxon>
    </lineage>
</organism>
<dbReference type="Proteomes" id="UP000297014">
    <property type="component" value="Unassembled WGS sequence"/>
</dbReference>
<name>A0A094WFA1_ALKAL</name>
<dbReference type="Proteomes" id="UP000002754">
    <property type="component" value="Unassembled WGS sequence"/>
</dbReference>
<proteinExistence type="predicted"/>
<evidence type="ECO:0000313" key="2">
    <source>
        <dbReference type="EMBL" id="KGA96439.1"/>
    </source>
</evidence>
<evidence type="ECO:0000313" key="4">
    <source>
        <dbReference type="Proteomes" id="UP000002754"/>
    </source>
</evidence>
<feature type="transmembrane region" description="Helical" evidence="1">
    <location>
        <begin position="44"/>
        <end position="61"/>
    </location>
</feature>
<keyword evidence="1" id="KW-1133">Transmembrane helix</keyword>
<dbReference type="STRING" id="1218173.BALCAV_0216220"/>
<dbReference type="AlphaFoldDB" id="A0A094WFA1"/>